<keyword evidence="2" id="KW-1185">Reference proteome</keyword>
<protein>
    <submittedName>
        <fullName evidence="1">Uncharacterized protein</fullName>
    </submittedName>
</protein>
<organism evidence="1 2">
    <name type="scientific">Neophaeococcomyces mojaviensis</name>
    <dbReference type="NCBI Taxonomy" id="3383035"/>
    <lineage>
        <taxon>Eukaryota</taxon>
        <taxon>Fungi</taxon>
        <taxon>Dikarya</taxon>
        <taxon>Ascomycota</taxon>
        <taxon>Pezizomycotina</taxon>
        <taxon>Eurotiomycetes</taxon>
        <taxon>Chaetothyriomycetidae</taxon>
        <taxon>Chaetothyriales</taxon>
        <taxon>Chaetothyriales incertae sedis</taxon>
        <taxon>Neophaeococcomyces</taxon>
    </lineage>
</organism>
<evidence type="ECO:0000313" key="2">
    <source>
        <dbReference type="Proteomes" id="UP001172386"/>
    </source>
</evidence>
<evidence type="ECO:0000313" key="1">
    <source>
        <dbReference type="EMBL" id="KAJ9651691.1"/>
    </source>
</evidence>
<sequence>MDQEQARRESVTTSKIRTQPAGGDPVQQLVKVAVVPPRLPPNMAPPTGIGASEAIAWDESINWQHNDDTNKEEEVSKRKQFMRKAGLTTQRKRLHEDVPNFTFREVPYDVWRKHYAKDKDGFYQGTHAPAEDCLLKPEDVAKWRLEAPKTKADQYTRGRDALPVYDEAPSTPEVPAYTEDYDRPTRVDSIVPPDDPRRTSSFTADGKTSEQIIREAEEKAKIKKSRKESWRGMLRSGVNMTMGS</sequence>
<dbReference type="Proteomes" id="UP001172386">
    <property type="component" value="Unassembled WGS sequence"/>
</dbReference>
<name>A0ACC2ZVS5_9EURO</name>
<gene>
    <name evidence="1" type="ORF">H2198_009038</name>
</gene>
<comment type="caution">
    <text evidence="1">The sequence shown here is derived from an EMBL/GenBank/DDBJ whole genome shotgun (WGS) entry which is preliminary data.</text>
</comment>
<reference evidence="1" key="1">
    <citation type="submission" date="2022-10" db="EMBL/GenBank/DDBJ databases">
        <title>Culturing micro-colonial fungi from biological soil crusts in the Mojave desert and describing Neophaeococcomyces mojavensis, and introducing the new genera and species Taxawa tesnikishii.</title>
        <authorList>
            <person name="Kurbessoian T."/>
            <person name="Stajich J.E."/>
        </authorList>
    </citation>
    <scope>NUCLEOTIDE SEQUENCE</scope>
    <source>
        <strain evidence="1">JES_112</strain>
    </source>
</reference>
<dbReference type="EMBL" id="JAPDRQ010000240">
    <property type="protein sequence ID" value="KAJ9651691.1"/>
    <property type="molecule type" value="Genomic_DNA"/>
</dbReference>
<proteinExistence type="predicted"/>
<accession>A0ACC2ZVS5</accession>